<proteinExistence type="predicted"/>
<dbReference type="PANTHER" id="PTHR44083:SF30">
    <property type="entry name" value="TOPLESS-LIKE PROTEIN"/>
    <property type="match status" value="1"/>
</dbReference>
<dbReference type="SMART" id="SM00668">
    <property type="entry name" value="CTLH"/>
    <property type="match status" value="1"/>
</dbReference>
<dbReference type="InterPro" id="IPR015943">
    <property type="entry name" value="WD40/YVTN_repeat-like_dom_sf"/>
</dbReference>
<dbReference type="PROSITE" id="PS50896">
    <property type="entry name" value="LISH"/>
    <property type="match status" value="1"/>
</dbReference>
<evidence type="ECO:0000313" key="5">
    <source>
        <dbReference type="EMBL" id="KAJ7958801.1"/>
    </source>
</evidence>
<dbReference type="PROSITE" id="PS50294">
    <property type="entry name" value="WD_REPEATS_REGION"/>
    <property type="match status" value="2"/>
</dbReference>
<dbReference type="PANTHER" id="PTHR44083">
    <property type="entry name" value="TOPLESS-RELATED PROTEIN 1-RELATED"/>
    <property type="match status" value="1"/>
</dbReference>
<sequence length="1067" mass="119667">MEVGDLGTRNKGCLVMSTLSAELLFLILQFFDEEGYKETSHKLQCESGLYFDMKYFEEMVLEGRWDEAEKYLSGFTKVDDNKYSTKIYFEMRKQKFLEALDSKEHARALGILMKDLKVFSAGYEELFKEMTRLLTFNDIREHDLLSTYGNTESERSILITELKKFIEANPIFHGKLKFPSIRRQRLRRLLNQSLNWQHIHCADPRPDPDIKSLFEDHVCKPCSSLLFSQSTDNHSLVMSAPTSSTCRHSSPSTITDSERRHFGALTNPATAVEVIGDPDNVSNRTTFKTSDEVTSTITHLDQSYRLGLTIANDLPKNVVQILNEISPPVSMDFHPIWHTILLVGTQIGHIGLWDVSSGGNLFSRNFQVLDFEACSEAFKAALVKDSLVSVNAILWSPDGSLFGAAFSKHIVQLYLCRGGNDISQQLEIEAHDGSVNDLAFSAPHHKLLVITCGDDKTVKVWDAITGNKCYTFEGHTAPVFSVCPHTKEHVNFIFSTSVDGKIKAWLYDTLGARVDYDAPGFGYTKMVYSAGTQRLFSCGTGKDGKSYLVEWDESEGYVKRTYKGLKKHCLSSLHFDTTKNRFLAAGDDHIVKFWDMDNVELWTTTKAGGDLPENPCIRFNKEGSLLAVSANENKIKILATNYGVCLQKSESRSVGAPRVVSGIGTEKKNGDMRDLEDVKFNHLGEANIKPKSWNFFEINRPFQCQSLQLPAHMKANKIVRLTYINAGNAILALASNAIHLLWKWPKYHNLSSQATTRVSPYLWQPRSNLQLMTNDLVGTKADESVSCFALSKNDSYLVSASGGMISLFNIFSFKSMMTIMPPPPVTTCLALHPQDNNIVAVGMDSSCIVIYNVRANKVESKLVGHSKRVTGLAFSDIMNVLVSADVGNQIIVWDANEWGKKREGYLQFHCEKMSEAPSDIHIQFHQDQIHFLTVLEKHLAIYEVTELRCIKQWFPGVSSVISHATFSCDGQMVYASFVDGTLAIFDALNLDLRCRISASAYLPLITSLNVYPLVIAAHPQKPTQFAVGLTDGRVYVLEPLETGGRWDMLPFVGEESAKERLIKDDLN</sequence>
<dbReference type="SUPFAM" id="SSF50978">
    <property type="entry name" value="WD40 repeat-like"/>
    <property type="match status" value="2"/>
</dbReference>
<evidence type="ECO:0000256" key="3">
    <source>
        <dbReference type="PROSITE-ProRule" id="PRU00221"/>
    </source>
</evidence>
<dbReference type="GO" id="GO:0006355">
    <property type="term" value="P:regulation of DNA-templated transcription"/>
    <property type="evidence" value="ECO:0007669"/>
    <property type="project" value="InterPro"/>
</dbReference>
<keyword evidence="2" id="KW-0677">Repeat</keyword>
<comment type="caution">
    <text evidence="5">The sequence shown here is derived from an EMBL/GenBank/DDBJ whole genome shotgun (WGS) entry which is preliminary data.</text>
</comment>
<dbReference type="InterPro" id="IPR036322">
    <property type="entry name" value="WD40_repeat_dom_sf"/>
</dbReference>
<dbReference type="InterPro" id="IPR006594">
    <property type="entry name" value="LisH"/>
</dbReference>
<accession>A0AAD7LK55</accession>
<keyword evidence="6" id="KW-1185">Reference proteome</keyword>
<dbReference type="InterPro" id="IPR001680">
    <property type="entry name" value="WD40_rpt"/>
</dbReference>
<dbReference type="PROSITE" id="PS50897">
    <property type="entry name" value="CTLH"/>
    <property type="match status" value="1"/>
</dbReference>
<dbReference type="Pfam" id="PF21889">
    <property type="entry name" value="TPR1-like_2nd"/>
    <property type="match status" value="1"/>
</dbReference>
<dbReference type="AlphaFoldDB" id="A0AAD7LK55"/>
<dbReference type="Pfam" id="PF17814">
    <property type="entry name" value="LisH_TPL"/>
    <property type="match status" value="1"/>
</dbReference>
<evidence type="ECO:0000256" key="2">
    <source>
        <dbReference type="ARBA" id="ARBA00022737"/>
    </source>
</evidence>
<evidence type="ECO:0000313" key="6">
    <source>
        <dbReference type="Proteomes" id="UP001163823"/>
    </source>
</evidence>
<dbReference type="KEGG" id="qsa:O6P43_019467"/>
<dbReference type="SMART" id="SM00667">
    <property type="entry name" value="LisH"/>
    <property type="match status" value="1"/>
</dbReference>
<dbReference type="InterPro" id="IPR054532">
    <property type="entry name" value="TPL_SMU1_LisH-like"/>
</dbReference>
<feature type="domain" description="CTLH" evidence="4">
    <location>
        <begin position="50"/>
        <end position="107"/>
    </location>
</feature>
<feature type="repeat" description="WD" evidence="3">
    <location>
        <begin position="570"/>
        <end position="604"/>
    </location>
</feature>
<dbReference type="InterPro" id="IPR006595">
    <property type="entry name" value="CTLH_C"/>
</dbReference>
<dbReference type="Gene3D" id="2.130.10.10">
    <property type="entry name" value="YVTN repeat-like/Quinoprotein amine dehydrogenase"/>
    <property type="match status" value="4"/>
</dbReference>
<dbReference type="InterPro" id="IPR048419">
    <property type="entry name" value="Topless_Znf"/>
</dbReference>
<dbReference type="InterPro" id="IPR027728">
    <property type="entry name" value="Topless_fam"/>
</dbReference>
<dbReference type="Proteomes" id="UP001163823">
    <property type="component" value="Chromosome 8"/>
</dbReference>
<feature type="repeat" description="WD" evidence="3">
    <location>
        <begin position="428"/>
        <end position="471"/>
    </location>
</feature>
<feature type="repeat" description="WD" evidence="3">
    <location>
        <begin position="862"/>
        <end position="894"/>
    </location>
</feature>
<protein>
    <submittedName>
        <fullName evidence="5">Protein TOPLESS</fullName>
    </submittedName>
</protein>
<organism evidence="5 6">
    <name type="scientific">Quillaja saponaria</name>
    <name type="common">Soap bark tree</name>
    <dbReference type="NCBI Taxonomy" id="32244"/>
    <lineage>
        <taxon>Eukaryota</taxon>
        <taxon>Viridiplantae</taxon>
        <taxon>Streptophyta</taxon>
        <taxon>Embryophyta</taxon>
        <taxon>Tracheophyta</taxon>
        <taxon>Spermatophyta</taxon>
        <taxon>Magnoliopsida</taxon>
        <taxon>eudicotyledons</taxon>
        <taxon>Gunneridae</taxon>
        <taxon>Pentapetalae</taxon>
        <taxon>rosids</taxon>
        <taxon>fabids</taxon>
        <taxon>Fabales</taxon>
        <taxon>Quillajaceae</taxon>
        <taxon>Quillaja</taxon>
    </lineage>
</organism>
<evidence type="ECO:0000256" key="1">
    <source>
        <dbReference type="ARBA" id="ARBA00022574"/>
    </source>
</evidence>
<dbReference type="Pfam" id="PF00400">
    <property type="entry name" value="WD40"/>
    <property type="match status" value="4"/>
</dbReference>
<keyword evidence="1 3" id="KW-0853">WD repeat</keyword>
<gene>
    <name evidence="5" type="ORF">O6P43_019467</name>
</gene>
<dbReference type="EMBL" id="JARAOO010000008">
    <property type="protein sequence ID" value="KAJ7958801.1"/>
    <property type="molecule type" value="Genomic_DNA"/>
</dbReference>
<name>A0AAD7LK55_QUISA</name>
<evidence type="ECO:0000259" key="4">
    <source>
        <dbReference type="PROSITE" id="PS50897"/>
    </source>
</evidence>
<dbReference type="SMART" id="SM00320">
    <property type="entry name" value="WD40"/>
    <property type="match status" value="9"/>
</dbReference>
<dbReference type="Pfam" id="PF21359">
    <property type="entry name" value="zf_topless"/>
    <property type="match status" value="1"/>
</dbReference>
<dbReference type="InterPro" id="IPR054080">
    <property type="entry name" value="TPR1-like_2nd"/>
</dbReference>
<reference evidence="5" key="1">
    <citation type="journal article" date="2023" name="Science">
        <title>Elucidation of the pathway for biosynthesis of saponin adjuvants from the soapbark tree.</title>
        <authorList>
            <person name="Reed J."/>
            <person name="Orme A."/>
            <person name="El-Demerdash A."/>
            <person name="Owen C."/>
            <person name="Martin L.B.B."/>
            <person name="Misra R.C."/>
            <person name="Kikuchi S."/>
            <person name="Rejzek M."/>
            <person name="Martin A.C."/>
            <person name="Harkess A."/>
            <person name="Leebens-Mack J."/>
            <person name="Louveau T."/>
            <person name="Stephenson M.J."/>
            <person name="Osbourn A."/>
        </authorList>
    </citation>
    <scope>NUCLEOTIDE SEQUENCE</scope>
    <source>
        <strain evidence="5">S10</strain>
    </source>
</reference>
<dbReference type="PROSITE" id="PS50082">
    <property type="entry name" value="WD_REPEATS_2"/>
    <property type="match status" value="3"/>
</dbReference>